<keyword evidence="2" id="KW-1185">Reference proteome</keyword>
<proteinExistence type="predicted"/>
<gene>
    <name evidence="1" type="ORF">ACFQDH_16370</name>
</gene>
<sequence length="55" mass="5828">MALKIVTHTTAVEGSVRIAIRGTPTIAKPKPLIDWVNALTAMIAVSAITITSMRP</sequence>
<accession>A0ABW2AIX7</accession>
<dbReference type="RefSeq" id="WP_382404946.1">
    <property type="nucleotide sequence ID" value="NZ_JBHSWH010000001.1"/>
</dbReference>
<comment type="caution">
    <text evidence="1">The sequence shown here is derived from an EMBL/GenBank/DDBJ whole genome shotgun (WGS) entry which is preliminary data.</text>
</comment>
<organism evidence="1 2">
    <name type="scientific">Flexivirga alba</name>
    <dbReference type="NCBI Taxonomy" id="702742"/>
    <lineage>
        <taxon>Bacteria</taxon>
        <taxon>Bacillati</taxon>
        <taxon>Actinomycetota</taxon>
        <taxon>Actinomycetes</taxon>
        <taxon>Micrococcales</taxon>
        <taxon>Dermacoccaceae</taxon>
        <taxon>Flexivirga</taxon>
    </lineage>
</organism>
<name>A0ABW2AIX7_9MICO</name>
<dbReference type="Proteomes" id="UP001596298">
    <property type="component" value="Unassembled WGS sequence"/>
</dbReference>
<dbReference type="EMBL" id="JBHSWH010000001">
    <property type="protein sequence ID" value="MFC6706788.1"/>
    <property type="molecule type" value="Genomic_DNA"/>
</dbReference>
<evidence type="ECO:0000313" key="2">
    <source>
        <dbReference type="Proteomes" id="UP001596298"/>
    </source>
</evidence>
<protein>
    <submittedName>
        <fullName evidence="1">Uncharacterized protein</fullName>
    </submittedName>
</protein>
<evidence type="ECO:0000313" key="1">
    <source>
        <dbReference type="EMBL" id="MFC6706788.1"/>
    </source>
</evidence>
<reference evidence="2" key="1">
    <citation type="journal article" date="2019" name="Int. J. Syst. Evol. Microbiol.">
        <title>The Global Catalogue of Microorganisms (GCM) 10K type strain sequencing project: providing services to taxonomists for standard genome sequencing and annotation.</title>
        <authorList>
            <consortium name="The Broad Institute Genomics Platform"/>
            <consortium name="The Broad Institute Genome Sequencing Center for Infectious Disease"/>
            <person name="Wu L."/>
            <person name="Ma J."/>
        </authorList>
    </citation>
    <scope>NUCLEOTIDE SEQUENCE [LARGE SCALE GENOMIC DNA]</scope>
    <source>
        <strain evidence="2">CCUG 58127</strain>
    </source>
</reference>